<sequence length="89" mass="10312">MELKTRKERLQTILEEKFKPDVLEVFDKTEEHYGHSAYIQGGETHFKVKIRSEAFRGKKTLEIHRAIYSILEEELKSGLHALEIDAGGI</sequence>
<dbReference type="Proteomes" id="UP000245133">
    <property type="component" value="Unassembled WGS sequence"/>
</dbReference>
<protein>
    <submittedName>
        <fullName evidence="2">Stress induced morphogen</fullName>
    </submittedName>
</protein>
<reference evidence="2 3" key="1">
    <citation type="submission" date="2018-02" db="EMBL/GenBank/DDBJ databases">
        <title>Novel Leptospira species isolated from soil and water in Japan.</title>
        <authorList>
            <person name="Nakao R."/>
            <person name="Masuzawa T."/>
        </authorList>
    </citation>
    <scope>NUCLEOTIDE SEQUENCE [LARGE SCALE GENOMIC DNA]</scope>
    <source>
        <strain evidence="2 3">YH101</strain>
    </source>
</reference>
<comment type="similarity">
    <text evidence="1">Belongs to the BolA/IbaG family.</text>
</comment>
<dbReference type="PIRSF" id="PIRSF003113">
    <property type="entry name" value="BolA"/>
    <property type="match status" value="1"/>
</dbReference>
<dbReference type="RefSeq" id="WP_108973277.1">
    <property type="nucleotide sequence ID" value="NZ_BFBB01000002.1"/>
</dbReference>
<proteinExistence type="inferred from homology"/>
<dbReference type="PANTHER" id="PTHR46230">
    <property type="match status" value="1"/>
</dbReference>
<evidence type="ECO:0000313" key="3">
    <source>
        <dbReference type="Proteomes" id="UP000245133"/>
    </source>
</evidence>
<dbReference type="InterPro" id="IPR002634">
    <property type="entry name" value="BolA"/>
</dbReference>
<dbReference type="OrthoDB" id="336471at2"/>
<dbReference type="InterPro" id="IPR036065">
    <property type="entry name" value="BolA-like_sf"/>
</dbReference>
<dbReference type="EMBL" id="BFBB01000002">
    <property type="protein sequence ID" value="GBF48940.1"/>
    <property type="molecule type" value="Genomic_DNA"/>
</dbReference>
<evidence type="ECO:0000313" key="2">
    <source>
        <dbReference type="EMBL" id="GBF48940.1"/>
    </source>
</evidence>
<evidence type="ECO:0000256" key="1">
    <source>
        <dbReference type="RuleBase" id="RU003860"/>
    </source>
</evidence>
<dbReference type="SUPFAM" id="SSF82657">
    <property type="entry name" value="BolA-like"/>
    <property type="match status" value="1"/>
</dbReference>
<organism evidence="2 3">
    <name type="scientific">Leptospira ryugenii</name>
    <dbReference type="NCBI Taxonomy" id="1917863"/>
    <lineage>
        <taxon>Bacteria</taxon>
        <taxon>Pseudomonadati</taxon>
        <taxon>Spirochaetota</taxon>
        <taxon>Spirochaetia</taxon>
        <taxon>Leptospirales</taxon>
        <taxon>Leptospiraceae</taxon>
        <taxon>Leptospira</taxon>
    </lineage>
</organism>
<gene>
    <name evidence="2" type="ORF">LPTSP4_04440</name>
</gene>
<dbReference type="GO" id="GO:0016226">
    <property type="term" value="P:iron-sulfur cluster assembly"/>
    <property type="evidence" value="ECO:0007669"/>
    <property type="project" value="TreeGrafter"/>
</dbReference>
<comment type="caution">
    <text evidence="2">The sequence shown here is derived from an EMBL/GenBank/DDBJ whole genome shotgun (WGS) entry which is preliminary data.</text>
</comment>
<keyword evidence="3" id="KW-1185">Reference proteome</keyword>
<dbReference type="AlphaFoldDB" id="A0A2P2DWJ6"/>
<dbReference type="Pfam" id="PF01722">
    <property type="entry name" value="BolA"/>
    <property type="match status" value="1"/>
</dbReference>
<name>A0A2P2DWJ6_9LEPT</name>
<dbReference type="PANTHER" id="PTHR46230:SF3">
    <property type="entry name" value="SUFE-LIKE PROTEIN 1, CHLOROPLASTIC_MITOCHONDRIAL"/>
    <property type="match status" value="1"/>
</dbReference>
<accession>A0A2P2DWJ6</accession>
<dbReference type="Gene3D" id="3.30.300.90">
    <property type="entry name" value="BolA-like"/>
    <property type="match status" value="1"/>
</dbReference>